<evidence type="ECO:0000256" key="6">
    <source>
        <dbReference type="ARBA" id="ARBA00023136"/>
    </source>
</evidence>
<dbReference type="RefSeq" id="WP_254291705.1">
    <property type="nucleotide sequence ID" value="NZ_JAMLDX010000002.1"/>
</dbReference>
<evidence type="ECO:0000259" key="8">
    <source>
        <dbReference type="Pfam" id="PF00924"/>
    </source>
</evidence>
<feature type="domain" description="Mechanosensitive ion channel MscS C-terminal" evidence="9">
    <location>
        <begin position="326"/>
        <end position="410"/>
    </location>
</feature>
<dbReference type="Pfam" id="PF21082">
    <property type="entry name" value="MS_channel_3rd"/>
    <property type="match status" value="1"/>
</dbReference>
<name>A0A9X2HIT2_9SPHN</name>
<feature type="domain" description="Mechanosensitive ion channel transmembrane helices 2/3" evidence="10">
    <location>
        <begin position="210"/>
        <end position="251"/>
    </location>
</feature>
<evidence type="ECO:0000259" key="9">
    <source>
        <dbReference type="Pfam" id="PF21082"/>
    </source>
</evidence>
<evidence type="ECO:0000256" key="5">
    <source>
        <dbReference type="ARBA" id="ARBA00022989"/>
    </source>
</evidence>
<dbReference type="EMBL" id="JAMLDX010000002">
    <property type="protein sequence ID" value="MCP3729681.1"/>
    <property type="molecule type" value="Genomic_DNA"/>
</dbReference>
<organism evidence="11 12">
    <name type="scientific">Sphingomonas tagetis</name>
    <dbReference type="NCBI Taxonomy" id="2949092"/>
    <lineage>
        <taxon>Bacteria</taxon>
        <taxon>Pseudomonadati</taxon>
        <taxon>Pseudomonadota</taxon>
        <taxon>Alphaproteobacteria</taxon>
        <taxon>Sphingomonadales</taxon>
        <taxon>Sphingomonadaceae</taxon>
        <taxon>Sphingomonas</taxon>
    </lineage>
</organism>
<dbReference type="SUPFAM" id="SSF82861">
    <property type="entry name" value="Mechanosensitive channel protein MscS (YggB), transmembrane region"/>
    <property type="match status" value="1"/>
</dbReference>
<comment type="similarity">
    <text evidence="2">Belongs to the MscS (TC 1.A.23) family.</text>
</comment>
<accession>A0A9X2HIT2</accession>
<dbReference type="SUPFAM" id="SSF50182">
    <property type="entry name" value="Sm-like ribonucleoproteins"/>
    <property type="match status" value="1"/>
</dbReference>
<protein>
    <submittedName>
        <fullName evidence="11">Mechanosensitive ion channel</fullName>
    </submittedName>
</protein>
<keyword evidence="3" id="KW-1003">Cell membrane</keyword>
<evidence type="ECO:0000256" key="2">
    <source>
        <dbReference type="ARBA" id="ARBA00008017"/>
    </source>
</evidence>
<feature type="transmembrane region" description="Helical" evidence="7">
    <location>
        <begin position="236"/>
        <end position="264"/>
    </location>
</feature>
<dbReference type="InterPro" id="IPR049278">
    <property type="entry name" value="MS_channel_C"/>
</dbReference>
<gene>
    <name evidence="11" type="ORF">M9978_04495</name>
</gene>
<feature type="transmembrane region" description="Helical" evidence="7">
    <location>
        <begin position="164"/>
        <end position="186"/>
    </location>
</feature>
<dbReference type="Gene3D" id="3.30.70.100">
    <property type="match status" value="1"/>
</dbReference>
<dbReference type="InterPro" id="IPR011014">
    <property type="entry name" value="MscS_channel_TM-2"/>
</dbReference>
<sequence>MIPPGLARWLTANGVHVPGTPELFESAVAGSLAIVMLIAGLLAGRYAAPRLADFWHDHVGNHGEGLAQRMHGIVRHGVAALLLAILVNVWPWSPFASLLLGIALGAATAMCALAFLRGLHLPRWMAWLAALTVFVAILSGAIGGFNVITSTLDRIGMDVGRRRISLLAIVTLLVTAVALYAAARLANRVIAHSVAQARGFDPTQKLLVQKLASIAVVVIAFFFGIDLLGIDLTSFAVFSGALGLAVGFGLQKTVGNLIAGIILLMDRSIKPGDVIVVGDSFGWVNKIGVRAVSVITRDGKEHLIPNENLMTQEVENWSFSDRNVRVRIPVGVGYETDLKLAQQLMLQAAIDSPRVLVSPKPNVWLTSFGDYAVEHEILAWISDPEGGVGNVKSDVLNRLWVLFKDNGIEIPVPRREIMVRSWPAGSTPPVQNAPEPPK</sequence>
<reference evidence="11" key="1">
    <citation type="submission" date="2022-05" db="EMBL/GenBank/DDBJ databases">
        <title>Sphingomonas sp. strain MG17 Genome sequencing and assembly.</title>
        <authorList>
            <person name="Kim I."/>
        </authorList>
    </citation>
    <scope>NUCLEOTIDE SEQUENCE</scope>
    <source>
        <strain evidence="11">MG17</strain>
    </source>
</reference>
<feature type="transmembrane region" description="Helical" evidence="7">
    <location>
        <begin position="27"/>
        <end position="48"/>
    </location>
</feature>
<dbReference type="InterPro" id="IPR049142">
    <property type="entry name" value="MS_channel_1st"/>
</dbReference>
<evidence type="ECO:0000313" key="11">
    <source>
        <dbReference type="EMBL" id="MCP3729681.1"/>
    </source>
</evidence>
<feature type="domain" description="Mechanosensitive ion channel MscS" evidence="8">
    <location>
        <begin position="253"/>
        <end position="318"/>
    </location>
</feature>
<dbReference type="PANTHER" id="PTHR30347:SF1">
    <property type="entry name" value="MECHANOSENSITIVE CHANNEL MSCK"/>
    <property type="match status" value="1"/>
</dbReference>
<dbReference type="SUPFAM" id="SSF82689">
    <property type="entry name" value="Mechanosensitive channel protein MscS (YggB), C-terminal domain"/>
    <property type="match status" value="1"/>
</dbReference>
<dbReference type="Pfam" id="PF00924">
    <property type="entry name" value="MS_channel_2nd"/>
    <property type="match status" value="1"/>
</dbReference>
<dbReference type="GO" id="GO:0005886">
    <property type="term" value="C:plasma membrane"/>
    <property type="evidence" value="ECO:0007669"/>
    <property type="project" value="UniProtKB-SubCell"/>
</dbReference>
<dbReference type="AlphaFoldDB" id="A0A9X2HIT2"/>
<dbReference type="Proteomes" id="UP001139451">
    <property type="component" value="Unassembled WGS sequence"/>
</dbReference>
<dbReference type="GO" id="GO:0008381">
    <property type="term" value="F:mechanosensitive monoatomic ion channel activity"/>
    <property type="evidence" value="ECO:0007669"/>
    <property type="project" value="UniProtKB-ARBA"/>
</dbReference>
<dbReference type="PANTHER" id="PTHR30347">
    <property type="entry name" value="POTASSIUM CHANNEL RELATED"/>
    <property type="match status" value="1"/>
</dbReference>
<dbReference type="InterPro" id="IPR006685">
    <property type="entry name" value="MscS_channel_2nd"/>
</dbReference>
<dbReference type="InterPro" id="IPR011066">
    <property type="entry name" value="MscS_channel_C_sf"/>
</dbReference>
<evidence type="ECO:0000256" key="4">
    <source>
        <dbReference type="ARBA" id="ARBA00022692"/>
    </source>
</evidence>
<evidence type="ECO:0000256" key="1">
    <source>
        <dbReference type="ARBA" id="ARBA00004651"/>
    </source>
</evidence>
<dbReference type="Pfam" id="PF21088">
    <property type="entry name" value="MS_channel_1st"/>
    <property type="match status" value="1"/>
</dbReference>
<comment type="caution">
    <text evidence="11">The sequence shown here is derived from an EMBL/GenBank/DDBJ whole genome shotgun (WGS) entry which is preliminary data.</text>
</comment>
<dbReference type="Gene3D" id="2.30.30.60">
    <property type="match status" value="1"/>
</dbReference>
<evidence type="ECO:0000256" key="7">
    <source>
        <dbReference type="SAM" id="Phobius"/>
    </source>
</evidence>
<proteinExistence type="inferred from homology"/>
<feature type="transmembrane region" description="Helical" evidence="7">
    <location>
        <begin position="128"/>
        <end position="152"/>
    </location>
</feature>
<keyword evidence="12" id="KW-1185">Reference proteome</keyword>
<feature type="transmembrane region" description="Helical" evidence="7">
    <location>
        <begin position="98"/>
        <end position="116"/>
    </location>
</feature>
<keyword evidence="5 7" id="KW-1133">Transmembrane helix</keyword>
<keyword evidence="6 7" id="KW-0472">Membrane</keyword>
<evidence type="ECO:0000259" key="10">
    <source>
        <dbReference type="Pfam" id="PF21088"/>
    </source>
</evidence>
<dbReference type="InterPro" id="IPR023408">
    <property type="entry name" value="MscS_beta-dom_sf"/>
</dbReference>
<keyword evidence="4 7" id="KW-0812">Transmembrane</keyword>
<comment type="subcellular location">
    <subcellularLocation>
        <location evidence="1">Cell membrane</location>
        <topology evidence="1">Multi-pass membrane protein</topology>
    </subcellularLocation>
</comment>
<dbReference type="InterPro" id="IPR052702">
    <property type="entry name" value="MscS-like_channel"/>
</dbReference>
<dbReference type="Gene3D" id="1.10.287.1260">
    <property type="match status" value="1"/>
</dbReference>
<evidence type="ECO:0000256" key="3">
    <source>
        <dbReference type="ARBA" id="ARBA00022475"/>
    </source>
</evidence>
<dbReference type="InterPro" id="IPR010920">
    <property type="entry name" value="LSM_dom_sf"/>
</dbReference>
<feature type="transmembrane region" description="Helical" evidence="7">
    <location>
        <begin position="207"/>
        <end position="230"/>
    </location>
</feature>
<feature type="transmembrane region" description="Helical" evidence="7">
    <location>
        <begin position="73"/>
        <end position="92"/>
    </location>
</feature>
<evidence type="ECO:0000313" key="12">
    <source>
        <dbReference type="Proteomes" id="UP001139451"/>
    </source>
</evidence>